<proteinExistence type="predicted"/>
<feature type="region of interest" description="Disordered" evidence="1">
    <location>
        <begin position="19"/>
        <end position="132"/>
    </location>
</feature>
<evidence type="ECO:0000256" key="1">
    <source>
        <dbReference type="SAM" id="MobiDB-lite"/>
    </source>
</evidence>
<protein>
    <submittedName>
        <fullName evidence="2">Uncharacterized protein</fullName>
    </submittedName>
</protein>
<dbReference type="EMBL" id="BNDY01000017">
    <property type="protein sequence ID" value="GHI40210.1"/>
    <property type="molecule type" value="Genomic_DNA"/>
</dbReference>
<reference evidence="2" key="1">
    <citation type="submission" date="2024-05" db="EMBL/GenBank/DDBJ databases">
        <title>Whole genome shotgun sequence of Streptomyces violascens NBRC 12920.</title>
        <authorList>
            <person name="Komaki H."/>
            <person name="Tamura T."/>
        </authorList>
    </citation>
    <scope>NUCLEOTIDE SEQUENCE</scope>
    <source>
        <strain evidence="2">NBRC 12920</strain>
    </source>
</reference>
<accession>A0ABQ3QSE6</accession>
<sequence length="132" mass="13329">MSHLVGALEELLAKANSNGHVLNDRPAGPGSARGSHAAHPVTAPQAAYYSDPDTDMESVSRVSSDEHDDPTHHPGSTAHRWSASPQESRTLFPPGPRVRPGGGGGLPVWAGTGVGASVSTGLGTGVPGRGLG</sequence>
<keyword evidence="3" id="KW-1185">Reference proteome</keyword>
<evidence type="ECO:0000313" key="2">
    <source>
        <dbReference type="EMBL" id="GHI40210.1"/>
    </source>
</evidence>
<evidence type="ECO:0000313" key="3">
    <source>
        <dbReference type="Proteomes" id="UP001050808"/>
    </source>
</evidence>
<organism evidence="2 3">
    <name type="scientific">Streptomyces violascens</name>
    <dbReference type="NCBI Taxonomy" id="67381"/>
    <lineage>
        <taxon>Bacteria</taxon>
        <taxon>Bacillati</taxon>
        <taxon>Actinomycetota</taxon>
        <taxon>Actinomycetes</taxon>
        <taxon>Kitasatosporales</taxon>
        <taxon>Streptomycetaceae</taxon>
        <taxon>Streptomyces</taxon>
    </lineage>
</organism>
<name>A0ABQ3QSE6_9ACTN</name>
<dbReference type="Proteomes" id="UP001050808">
    <property type="component" value="Unassembled WGS sequence"/>
</dbReference>
<feature type="compositionally biased region" description="Gly residues" evidence="1">
    <location>
        <begin position="122"/>
        <end position="132"/>
    </location>
</feature>
<comment type="caution">
    <text evidence="2">The sequence shown here is derived from an EMBL/GenBank/DDBJ whole genome shotgun (WGS) entry which is preliminary data.</text>
</comment>
<feature type="compositionally biased region" description="Basic and acidic residues" evidence="1">
    <location>
        <begin position="63"/>
        <end position="72"/>
    </location>
</feature>
<gene>
    <name evidence="2" type="ORF">Sviol_46180</name>
</gene>